<accession>A0ABW5AYF3</accession>
<feature type="transmembrane region" description="Helical" evidence="1">
    <location>
        <begin position="292"/>
        <end position="316"/>
    </location>
</feature>
<keyword evidence="1" id="KW-1133">Transmembrane helix</keyword>
<feature type="transmembrane region" description="Helical" evidence="1">
    <location>
        <begin position="102"/>
        <end position="126"/>
    </location>
</feature>
<feature type="transmembrane region" description="Helical" evidence="1">
    <location>
        <begin position="422"/>
        <end position="445"/>
    </location>
</feature>
<dbReference type="Proteomes" id="UP001597344">
    <property type="component" value="Unassembled WGS sequence"/>
</dbReference>
<keyword evidence="1" id="KW-0812">Transmembrane</keyword>
<feature type="transmembrane region" description="Helical" evidence="1">
    <location>
        <begin position="232"/>
        <end position="252"/>
    </location>
</feature>
<dbReference type="EMBL" id="JBHUHY010000011">
    <property type="protein sequence ID" value="MFD2187325.1"/>
    <property type="molecule type" value="Genomic_DNA"/>
</dbReference>
<feature type="transmembrane region" description="Helical" evidence="1">
    <location>
        <begin position="177"/>
        <end position="199"/>
    </location>
</feature>
<feature type="transmembrane region" description="Helical" evidence="1">
    <location>
        <begin position="383"/>
        <end position="401"/>
    </location>
</feature>
<gene>
    <name evidence="2" type="ORF">ACFSJT_11040</name>
</gene>
<feature type="transmembrane region" description="Helical" evidence="1">
    <location>
        <begin position="60"/>
        <end position="81"/>
    </location>
</feature>
<sequence>MITGPSLLLLILASIILIILLTAKFKLHPFLALIAACFFLGVTVRMPLPDIVKSMEKGFGGIMSYIGMIVVFGSVIGVFLEKSGGAMKIAQSIIKLTGEKKTIPAISLIGAVVSVPVFCDSGFILLSGLADKISKLSNTSKASLSLSLATGLYTTHTLVPPTPGPIAAAGNIGASGYLGTIILLGLCFSIPVLLVTQLLSKKIGKSIITNEIQNMDSVEQNDSSSMPSLTNALIPLLLPILLIALGTIIRFVGIENEWFNFISDPVVAIFIGAIIAMLLLRPRAGDTIKNWFIEAVKVSGPILIITAAGGAFGGVLKATSLADYVRQWMTSGESDDIFILLLIFVIAAVLKSAQGSSTSAMVITSSLLAPLIPVLGWDSAIQFALAVLVIGGGAMTVSHFNDSYFWVVSQFSGMSARDTNRSFTLITGVQGLLVLTLSILVWVLFV</sequence>
<protein>
    <submittedName>
        <fullName evidence="2">GntP family permease</fullName>
    </submittedName>
</protein>
<comment type="caution">
    <text evidence="2">The sequence shown here is derived from an EMBL/GenBank/DDBJ whole genome shotgun (WGS) entry which is preliminary data.</text>
</comment>
<dbReference type="Pfam" id="PF02447">
    <property type="entry name" value="GntP_permease"/>
    <property type="match status" value="1"/>
</dbReference>
<keyword evidence="3" id="KW-1185">Reference proteome</keyword>
<keyword evidence="1" id="KW-0472">Membrane</keyword>
<feature type="transmembrane region" description="Helical" evidence="1">
    <location>
        <begin position="6"/>
        <end position="23"/>
    </location>
</feature>
<dbReference type="InterPro" id="IPR003474">
    <property type="entry name" value="Glcn_transporter"/>
</dbReference>
<evidence type="ECO:0000313" key="3">
    <source>
        <dbReference type="Proteomes" id="UP001597344"/>
    </source>
</evidence>
<feature type="transmembrane region" description="Helical" evidence="1">
    <location>
        <begin position="258"/>
        <end position="280"/>
    </location>
</feature>
<name>A0ABW5AYF3_9FLAO</name>
<evidence type="ECO:0000313" key="2">
    <source>
        <dbReference type="EMBL" id="MFD2187325.1"/>
    </source>
</evidence>
<dbReference type="PANTHER" id="PTHR30354">
    <property type="entry name" value="GNT FAMILY GLUCONATE TRANSPORTER"/>
    <property type="match status" value="1"/>
</dbReference>
<feature type="transmembrane region" description="Helical" evidence="1">
    <location>
        <begin position="336"/>
        <end position="353"/>
    </location>
</feature>
<reference evidence="3" key="1">
    <citation type="journal article" date="2019" name="Int. J. Syst. Evol. Microbiol.">
        <title>The Global Catalogue of Microorganisms (GCM) 10K type strain sequencing project: providing services to taxonomists for standard genome sequencing and annotation.</title>
        <authorList>
            <consortium name="The Broad Institute Genomics Platform"/>
            <consortium name="The Broad Institute Genome Sequencing Center for Infectious Disease"/>
            <person name="Wu L."/>
            <person name="Ma J."/>
        </authorList>
    </citation>
    <scope>NUCLEOTIDE SEQUENCE [LARGE SCALE GENOMIC DNA]</scope>
    <source>
        <strain evidence="3">DT92</strain>
    </source>
</reference>
<organism evidence="2 3">
    <name type="scientific">Aquimarina celericrescens</name>
    <dbReference type="NCBI Taxonomy" id="1964542"/>
    <lineage>
        <taxon>Bacteria</taxon>
        <taxon>Pseudomonadati</taxon>
        <taxon>Bacteroidota</taxon>
        <taxon>Flavobacteriia</taxon>
        <taxon>Flavobacteriales</taxon>
        <taxon>Flavobacteriaceae</taxon>
        <taxon>Aquimarina</taxon>
    </lineage>
</organism>
<evidence type="ECO:0000256" key="1">
    <source>
        <dbReference type="SAM" id="Phobius"/>
    </source>
</evidence>
<feature type="transmembrane region" description="Helical" evidence="1">
    <location>
        <begin position="30"/>
        <end position="48"/>
    </location>
</feature>
<proteinExistence type="predicted"/>
<dbReference type="RefSeq" id="WP_378320319.1">
    <property type="nucleotide sequence ID" value="NZ_JBHUHY010000011.1"/>
</dbReference>
<dbReference type="PANTHER" id="PTHR30354:SF11">
    <property type="entry name" value="PERMEASE"/>
    <property type="match status" value="1"/>
</dbReference>